<feature type="domain" description="Zn(2)-C6 fungal-type" evidence="4">
    <location>
        <begin position="22"/>
        <end position="53"/>
    </location>
</feature>
<dbReference type="InterPro" id="IPR001138">
    <property type="entry name" value="Zn2Cys6_DnaBD"/>
</dbReference>
<organism evidence="5 6">
    <name type="scientific">Clonostachys byssicola</name>
    <dbReference type="NCBI Taxonomy" id="160290"/>
    <lineage>
        <taxon>Eukaryota</taxon>
        <taxon>Fungi</taxon>
        <taxon>Dikarya</taxon>
        <taxon>Ascomycota</taxon>
        <taxon>Pezizomycotina</taxon>
        <taxon>Sordariomycetes</taxon>
        <taxon>Hypocreomycetidae</taxon>
        <taxon>Hypocreales</taxon>
        <taxon>Bionectriaceae</taxon>
        <taxon>Clonostachys</taxon>
    </lineage>
</organism>
<dbReference type="Pfam" id="PF00172">
    <property type="entry name" value="Zn_clus"/>
    <property type="match status" value="1"/>
</dbReference>
<dbReference type="InterPro" id="IPR007219">
    <property type="entry name" value="XnlR_reg_dom"/>
</dbReference>
<feature type="region of interest" description="Disordered" evidence="3">
    <location>
        <begin position="198"/>
        <end position="220"/>
    </location>
</feature>
<dbReference type="GO" id="GO:0008270">
    <property type="term" value="F:zinc ion binding"/>
    <property type="evidence" value="ECO:0007669"/>
    <property type="project" value="InterPro"/>
</dbReference>
<feature type="compositionally biased region" description="Polar residues" evidence="3">
    <location>
        <begin position="625"/>
        <end position="642"/>
    </location>
</feature>
<dbReference type="AlphaFoldDB" id="A0A9N9U248"/>
<evidence type="ECO:0000256" key="1">
    <source>
        <dbReference type="ARBA" id="ARBA00022723"/>
    </source>
</evidence>
<evidence type="ECO:0000259" key="4">
    <source>
        <dbReference type="PROSITE" id="PS50048"/>
    </source>
</evidence>
<protein>
    <recommendedName>
        <fullName evidence="4">Zn(2)-C6 fungal-type domain-containing protein</fullName>
    </recommendedName>
</protein>
<dbReference type="Gene3D" id="4.10.240.10">
    <property type="entry name" value="Zn(2)-C6 fungal-type DNA-binding domain"/>
    <property type="match status" value="1"/>
</dbReference>
<name>A0A9N9U248_9HYPO</name>
<dbReference type="InterPro" id="IPR050797">
    <property type="entry name" value="Carb_Metab_Trans_Reg"/>
</dbReference>
<proteinExistence type="predicted"/>
<reference evidence="5 6" key="2">
    <citation type="submission" date="2021-10" db="EMBL/GenBank/DDBJ databases">
        <authorList>
            <person name="Piombo E."/>
        </authorList>
    </citation>
    <scope>NUCLEOTIDE SEQUENCE [LARGE SCALE GENOMIC DNA]</scope>
</reference>
<dbReference type="GO" id="GO:0000981">
    <property type="term" value="F:DNA-binding transcription factor activity, RNA polymerase II-specific"/>
    <property type="evidence" value="ECO:0007669"/>
    <property type="project" value="InterPro"/>
</dbReference>
<dbReference type="CDD" id="cd00067">
    <property type="entry name" value="GAL4"/>
    <property type="match status" value="1"/>
</dbReference>
<dbReference type="CDD" id="cd12148">
    <property type="entry name" value="fungal_TF_MHR"/>
    <property type="match status" value="1"/>
</dbReference>
<dbReference type="PANTHER" id="PTHR31668:SF4">
    <property type="entry name" value="TRANSCRIPTIONAL ACTIVATOR PROTEIN DAL81"/>
    <property type="match status" value="1"/>
</dbReference>
<sequence>MNGRKSTGQSLNRPYRSKRHRPCDVCRRRKHACHLEDQAPCRICRELGTECTFNEPPTKRRRPPRLPTSASTPEGERDPDSGHYDQNSHAGSEIEASVPNDWAPGQEVAEDCPDYTIEINHLGNLGDSVSTEMFQTSHHDIWYATSGLTEPGLGSLSAAFAEGMGGVDFAPDDLFPLINQFPIPEAQQDFPSLRVPEQGGNRTVQRSNTPIPLQPQPTRALDSHDETLSAQLFGPSGEMDPYLLRHVNFSEDGSCNFGRFQYRSLFQTQTGELSQPNSSFPVHFLISAPKQSSNVPTEHSIGDTDQRKELNKIVDPDLGARYIGLTETLVPQANTLEGVPPYLLAAIYAVAESFRRYDPILNVSQTDVDCHKTLLWEMAYRGILEHMHAPSLVLVQALLIYLQRPMGEVMTASTDSPGQWSLLGFAINVANQLGLHLDCQLWPIPDWEKRLRRRLWWMIHTEATWRSLLLGLPLPIHSDQWDVSPLDESDFVIDHFLCPNEETAAQAPALQKPCAFCHGGYDFRFLAELSLISYDLYMDFFTLRATNALSVDFETSLKYGKRYLARLDDWHAQLPKQMAVYSVSAPQHRDYFHPGSAAHIKLAFLTLKALTYRAIFRPVANLSSQGYSRTDNSQRSNPSPQASMIGVGNPTTPTTVNATLAILQDALTTAQEASQFAQSLGSYDRNSFSRSWSRACYATISNFIMLLLVLAPTAASAKQVLAALSRWVITLREQSVMFETMQLGLLRLDAMFRLGLEKALHLTSHVKESVQKEKPAPSYKN</sequence>
<dbReference type="SMART" id="SM00066">
    <property type="entry name" value="GAL4"/>
    <property type="match status" value="1"/>
</dbReference>
<dbReference type="Pfam" id="PF04082">
    <property type="entry name" value="Fungal_trans"/>
    <property type="match status" value="1"/>
</dbReference>
<dbReference type="InterPro" id="IPR036864">
    <property type="entry name" value="Zn2-C6_fun-type_DNA-bd_sf"/>
</dbReference>
<keyword evidence="1" id="KW-0479">Metal-binding</keyword>
<feature type="region of interest" description="Disordered" evidence="3">
    <location>
        <begin position="625"/>
        <end position="648"/>
    </location>
</feature>
<gene>
    <name evidence="5" type="ORF">CBYS24578_00009326</name>
</gene>
<evidence type="ECO:0000256" key="2">
    <source>
        <dbReference type="ARBA" id="ARBA00023242"/>
    </source>
</evidence>
<dbReference type="GO" id="GO:0001080">
    <property type="term" value="P:nitrogen catabolite activation of transcription from RNA polymerase II promoter"/>
    <property type="evidence" value="ECO:0007669"/>
    <property type="project" value="TreeGrafter"/>
</dbReference>
<keyword evidence="6" id="KW-1185">Reference proteome</keyword>
<evidence type="ECO:0000313" key="5">
    <source>
        <dbReference type="EMBL" id="CAG9978676.1"/>
    </source>
</evidence>
<dbReference type="OrthoDB" id="1924787at2759"/>
<dbReference type="EMBL" id="CABFNO020001300">
    <property type="protein sequence ID" value="CAG9978676.1"/>
    <property type="molecule type" value="Genomic_DNA"/>
</dbReference>
<dbReference type="PANTHER" id="PTHR31668">
    <property type="entry name" value="GLUCOSE TRANSPORT TRANSCRIPTION REGULATOR RGT1-RELATED-RELATED"/>
    <property type="match status" value="1"/>
</dbReference>
<dbReference type="GO" id="GO:0006351">
    <property type="term" value="P:DNA-templated transcription"/>
    <property type="evidence" value="ECO:0007669"/>
    <property type="project" value="InterPro"/>
</dbReference>
<dbReference type="SMART" id="SM00906">
    <property type="entry name" value="Fungal_trans"/>
    <property type="match status" value="1"/>
</dbReference>
<feature type="compositionally biased region" description="Polar residues" evidence="3">
    <location>
        <begin position="200"/>
        <end position="211"/>
    </location>
</feature>
<keyword evidence="2" id="KW-0539">Nucleus</keyword>
<feature type="compositionally biased region" description="Basic and acidic residues" evidence="3">
    <location>
        <begin position="74"/>
        <end position="83"/>
    </location>
</feature>
<dbReference type="GO" id="GO:0005634">
    <property type="term" value="C:nucleus"/>
    <property type="evidence" value="ECO:0007669"/>
    <property type="project" value="TreeGrafter"/>
</dbReference>
<dbReference type="GO" id="GO:0003677">
    <property type="term" value="F:DNA binding"/>
    <property type="evidence" value="ECO:0007669"/>
    <property type="project" value="InterPro"/>
</dbReference>
<dbReference type="SUPFAM" id="SSF57701">
    <property type="entry name" value="Zn2/Cys6 DNA-binding domain"/>
    <property type="match status" value="1"/>
</dbReference>
<dbReference type="PROSITE" id="PS00463">
    <property type="entry name" value="ZN2_CY6_FUNGAL_1"/>
    <property type="match status" value="1"/>
</dbReference>
<dbReference type="Proteomes" id="UP000754883">
    <property type="component" value="Unassembled WGS sequence"/>
</dbReference>
<comment type="caution">
    <text evidence="5">The sequence shown here is derived from an EMBL/GenBank/DDBJ whole genome shotgun (WGS) entry which is preliminary data.</text>
</comment>
<evidence type="ECO:0000256" key="3">
    <source>
        <dbReference type="SAM" id="MobiDB-lite"/>
    </source>
</evidence>
<dbReference type="PROSITE" id="PS50048">
    <property type="entry name" value="ZN2_CY6_FUNGAL_2"/>
    <property type="match status" value="1"/>
</dbReference>
<evidence type="ECO:0000313" key="6">
    <source>
        <dbReference type="Proteomes" id="UP000754883"/>
    </source>
</evidence>
<feature type="region of interest" description="Disordered" evidence="3">
    <location>
        <begin position="52"/>
        <end position="106"/>
    </location>
</feature>
<reference evidence="6" key="1">
    <citation type="submission" date="2019-06" db="EMBL/GenBank/DDBJ databases">
        <authorList>
            <person name="Broberg M."/>
        </authorList>
    </citation>
    <scope>NUCLEOTIDE SEQUENCE [LARGE SCALE GENOMIC DNA]</scope>
</reference>
<accession>A0A9N9U248</accession>